<dbReference type="Proteomes" id="UP000283946">
    <property type="component" value="Chromosome"/>
</dbReference>
<evidence type="ECO:0000256" key="1">
    <source>
        <dbReference type="SAM" id="MobiDB-lite"/>
    </source>
</evidence>
<dbReference type="AlphaFoldDB" id="A0AAD1ABX4"/>
<dbReference type="KEGG" id="ria:C7V51_06050"/>
<accession>A0AAD1ABX4</accession>
<sequence length="251" mass="27120">MRKIRIGGPEAGTAETGRLSAATRSRYGMKIKTTRFSTSRSKPGSVTSVDRVRAEATPTRSNPTNGSRKTTIANARDDRDARSSLEPQLRALLQAIVDQAQGLDLDRIVHSGGGVESVVSKMFASVPGANYYDEKIGPFYDTTGLRTWKGITRQSIDGQVERGDLLCVRTSDGHRLYPAFQFEGPEGTPLPQLRRVLAALDPRGIDAWGDALWLSSALPELDGATPAQALRQGRIAEVLARASRAGSLWAS</sequence>
<organism evidence="2 3">
    <name type="scientific">Rathayibacter iranicus</name>
    <dbReference type="NCBI Taxonomy" id="59737"/>
    <lineage>
        <taxon>Bacteria</taxon>
        <taxon>Bacillati</taxon>
        <taxon>Actinomycetota</taxon>
        <taxon>Actinomycetes</taxon>
        <taxon>Micrococcales</taxon>
        <taxon>Microbacteriaceae</taxon>
        <taxon>Rathayibacter</taxon>
    </lineage>
</organism>
<dbReference type="EMBL" id="CP028130">
    <property type="protein sequence ID" value="AZZ55491.1"/>
    <property type="molecule type" value="Genomic_DNA"/>
</dbReference>
<feature type="compositionally biased region" description="Polar residues" evidence="1">
    <location>
        <begin position="58"/>
        <end position="73"/>
    </location>
</feature>
<dbReference type="RefSeq" id="WP_104264507.1">
    <property type="nucleotide sequence ID" value="NZ_CP028130.1"/>
</dbReference>
<reference evidence="2 3" key="1">
    <citation type="submission" date="2018-03" db="EMBL/GenBank/DDBJ databases">
        <title>Bacteriophage NCPPB3778 and a type I-E CRISPR drive the evolution of the US Biological Select Agent, Rathayibacter toxicus.</title>
        <authorList>
            <person name="Davis E.W.II."/>
            <person name="Tabima J.F."/>
            <person name="Weisberg A.J."/>
            <person name="Dantas Lopes L."/>
            <person name="Wiseman M.S."/>
            <person name="Wiseman M.S."/>
            <person name="Pupko T."/>
            <person name="Belcher M.S."/>
            <person name="Sechler A.J."/>
            <person name="Tancos M.A."/>
            <person name="Schroeder B.K."/>
            <person name="Murray T.D."/>
            <person name="Luster D.G."/>
            <person name="Schneider W.L."/>
            <person name="Rogers E."/>
            <person name="Andreote F.D."/>
            <person name="Grunwald N.J."/>
            <person name="Putnam M.L."/>
            <person name="Chang J.H."/>
        </authorList>
    </citation>
    <scope>NUCLEOTIDE SEQUENCE [LARGE SCALE GENOMIC DNA]</scope>
    <source>
        <strain evidence="2 3">NCCPB 2253</strain>
    </source>
</reference>
<feature type="region of interest" description="Disordered" evidence="1">
    <location>
        <begin position="1"/>
        <end position="83"/>
    </location>
</feature>
<evidence type="ECO:0008006" key="4">
    <source>
        <dbReference type="Google" id="ProtNLM"/>
    </source>
</evidence>
<proteinExistence type="predicted"/>
<evidence type="ECO:0000313" key="3">
    <source>
        <dbReference type="Proteomes" id="UP000283946"/>
    </source>
</evidence>
<protein>
    <recommendedName>
        <fullName evidence="4">Antitoxin Xre/MbcA/ParS-like toxin-binding domain-containing protein</fullName>
    </recommendedName>
</protein>
<gene>
    <name evidence="2" type="ORF">C7V51_06050</name>
</gene>
<feature type="compositionally biased region" description="Polar residues" evidence="1">
    <location>
        <begin position="34"/>
        <end position="48"/>
    </location>
</feature>
<evidence type="ECO:0000313" key="2">
    <source>
        <dbReference type="EMBL" id="AZZ55491.1"/>
    </source>
</evidence>
<name>A0AAD1ABX4_9MICO</name>